<evidence type="ECO:0000259" key="3">
    <source>
        <dbReference type="Pfam" id="PF07727"/>
    </source>
</evidence>
<dbReference type="InterPro" id="IPR043502">
    <property type="entry name" value="DNA/RNA_pol_sf"/>
</dbReference>
<evidence type="ECO:0000256" key="1">
    <source>
        <dbReference type="SAM" id="MobiDB-lite"/>
    </source>
</evidence>
<gene>
    <name evidence="4" type="primary">POLX_93</name>
    <name evidence="4" type="ORF">A4A49_08945</name>
</gene>
<feature type="compositionally biased region" description="Low complexity" evidence="1">
    <location>
        <begin position="149"/>
        <end position="166"/>
    </location>
</feature>
<keyword evidence="2" id="KW-0812">Transmembrane</keyword>
<dbReference type="InterPro" id="IPR013103">
    <property type="entry name" value="RVT_2"/>
</dbReference>
<dbReference type="Pfam" id="PF07727">
    <property type="entry name" value="RVT_2"/>
    <property type="match status" value="2"/>
</dbReference>
<feature type="compositionally biased region" description="Low complexity" evidence="1">
    <location>
        <begin position="109"/>
        <end position="134"/>
    </location>
</feature>
<evidence type="ECO:0000256" key="2">
    <source>
        <dbReference type="SAM" id="Phobius"/>
    </source>
</evidence>
<dbReference type="PANTHER" id="PTHR11439">
    <property type="entry name" value="GAG-POL-RELATED RETROTRANSPOSON"/>
    <property type="match status" value="1"/>
</dbReference>
<keyword evidence="5" id="KW-1185">Reference proteome</keyword>
<keyword evidence="2" id="KW-1133">Transmembrane helix</keyword>
<feature type="transmembrane region" description="Helical" evidence="2">
    <location>
        <begin position="297"/>
        <end position="319"/>
    </location>
</feature>
<feature type="region of interest" description="Disordered" evidence="1">
    <location>
        <begin position="91"/>
        <end position="174"/>
    </location>
</feature>
<sequence length="678" mass="75514">MLESMYKSDYNLSARNICRISFSISFYVSTSSQLLSNVFDFRSPSTLSSSTDFTTNSHIPYAPPTLSRAAHTSHSNPTILSQTTATIIPNNSPVLSQSLSQDPVNNYNSPASSQSSSDKQISPSSLSLYPSNLPQDSNINSTPSQVQNSSHESSLSPTSSSQPTTSILANSNRPHHMITRSLTGSLKPRILPSLAASTTSSLTEPHTFAQAIKHTYWQRAMSNKYTTLLQNHTWTLVPPPPQANIVGSKWIFRIKYKPNGYVDRFKARLVAQGFSQQPGLDYTQTFALLIKLSTVRLVISLALQIIGVCINLMCLMAFYMSPRAWFKRLATYLLDIGFKQSSPDHSMFVFKSNDAIMILLIYVDDIAVFGSSKSLIDQFIFSMRSEFSMKDLGHLHYFLGVELVSNSDGILLLQRKYINDILLRFDLANSKHVSTPLHSKQDWNSTSSSLLSDPSIYQQMVGCLQYLAFTGSDIHFAVNLASQFLHQPRQSHLQAVKRIYRYLKGTSQLGLQLHRKSSLVLTIYSDSDWAGCTATRRSTTGFCILLGDNLISWSAKKQPTVARSSTEAEYRALAVAAAEATWLQYLLRDLGVFLASPIMAKCDNIGAIHLAHNPVFHSRAKHVALEYLFIREKMAQGDLLVSHVNTSCQLADLFTKVLSSSRFAQLIFNLHVRPFPSD</sequence>
<dbReference type="STRING" id="49451.A0A314KTS2"/>
<feature type="domain" description="Reverse transcriptase Ty1/copia-type" evidence="3">
    <location>
        <begin position="320"/>
        <end position="437"/>
    </location>
</feature>
<dbReference type="EMBL" id="MJEQ01001000">
    <property type="protein sequence ID" value="OIT32756.1"/>
    <property type="molecule type" value="Genomic_DNA"/>
</dbReference>
<proteinExistence type="predicted"/>
<dbReference type="Gramene" id="OIT32756">
    <property type="protein sequence ID" value="OIT32756"/>
    <property type="gene ID" value="A4A49_08945"/>
</dbReference>
<dbReference type="AlphaFoldDB" id="A0A314KTS2"/>
<comment type="caution">
    <text evidence="4">The sequence shown here is derived from an EMBL/GenBank/DDBJ whole genome shotgun (WGS) entry which is preliminary data.</text>
</comment>
<feature type="domain" description="Reverse transcriptase Ty1/copia-type" evidence="3">
    <location>
        <begin position="231"/>
        <end position="304"/>
    </location>
</feature>
<feature type="compositionally biased region" description="Polar residues" evidence="1">
    <location>
        <begin position="135"/>
        <end position="148"/>
    </location>
</feature>
<keyword evidence="2" id="KW-0472">Membrane</keyword>
<dbReference type="Proteomes" id="UP000187609">
    <property type="component" value="Unassembled WGS sequence"/>
</dbReference>
<reference evidence="4" key="1">
    <citation type="submission" date="2016-11" db="EMBL/GenBank/DDBJ databases">
        <title>The genome of Nicotiana attenuata.</title>
        <authorList>
            <person name="Xu S."/>
            <person name="Brockmoeller T."/>
            <person name="Gaquerel E."/>
            <person name="Navarro A."/>
            <person name="Kuhl H."/>
            <person name="Gase K."/>
            <person name="Ling Z."/>
            <person name="Zhou W."/>
            <person name="Kreitzer C."/>
            <person name="Stanke M."/>
            <person name="Tang H."/>
            <person name="Lyons E."/>
            <person name="Pandey P."/>
            <person name="Pandey S.P."/>
            <person name="Timmermann B."/>
            <person name="Baldwin I.T."/>
        </authorList>
    </citation>
    <scope>NUCLEOTIDE SEQUENCE [LARGE SCALE GENOMIC DNA]</scope>
    <source>
        <strain evidence="4">UT</strain>
    </source>
</reference>
<evidence type="ECO:0000313" key="4">
    <source>
        <dbReference type="EMBL" id="OIT32756.1"/>
    </source>
</evidence>
<accession>A0A314KTS2</accession>
<evidence type="ECO:0000313" key="5">
    <source>
        <dbReference type="Proteomes" id="UP000187609"/>
    </source>
</evidence>
<name>A0A314KTS2_NICAT</name>
<organism evidence="4 5">
    <name type="scientific">Nicotiana attenuata</name>
    <name type="common">Coyote tobacco</name>
    <dbReference type="NCBI Taxonomy" id="49451"/>
    <lineage>
        <taxon>Eukaryota</taxon>
        <taxon>Viridiplantae</taxon>
        <taxon>Streptophyta</taxon>
        <taxon>Embryophyta</taxon>
        <taxon>Tracheophyta</taxon>
        <taxon>Spermatophyta</taxon>
        <taxon>Magnoliopsida</taxon>
        <taxon>eudicotyledons</taxon>
        <taxon>Gunneridae</taxon>
        <taxon>Pentapetalae</taxon>
        <taxon>asterids</taxon>
        <taxon>lamiids</taxon>
        <taxon>Solanales</taxon>
        <taxon>Solanaceae</taxon>
        <taxon>Nicotianoideae</taxon>
        <taxon>Nicotianeae</taxon>
        <taxon>Nicotiana</taxon>
    </lineage>
</organism>
<dbReference type="PANTHER" id="PTHR11439:SF520">
    <property type="entry name" value="CYSTEINE-RICH RLK (RECEPTOR-LIKE PROTEIN KINASE) 8"/>
    <property type="match status" value="1"/>
</dbReference>
<protein>
    <submittedName>
        <fullName evidence="4">Retrovirus-related pol polyprotein from transposon tnt 1-94</fullName>
    </submittedName>
</protein>
<dbReference type="SUPFAM" id="SSF56672">
    <property type="entry name" value="DNA/RNA polymerases"/>
    <property type="match status" value="1"/>
</dbReference>
<dbReference type="CDD" id="cd09272">
    <property type="entry name" value="RNase_HI_RT_Ty1"/>
    <property type="match status" value="1"/>
</dbReference>
<feature type="compositionally biased region" description="Polar residues" evidence="1">
    <location>
        <begin position="91"/>
        <end position="108"/>
    </location>
</feature>